<keyword evidence="6 13" id="KW-0547">Nucleotide-binding</keyword>
<dbReference type="InterPro" id="IPR012947">
    <property type="entry name" value="tRNA_SAD"/>
</dbReference>
<keyword evidence="2 13" id="KW-0963">Cytoplasm</keyword>
<dbReference type="InterPro" id="IPR047246">
    <property type="entry name" value="ThrRS_anticodon"/>
</dbReference>
<comment type="caution">
    <text evidence="16">The sequence shown here is derived from an EMBL/GenBank/DDBJ whole genome shotgun (WGS) entry which is preliminary data.</text>
</comment>
<dbReference type="Proteomes" id="UP000460298">
    <property type="component" value="Unassembled WGS sequence"/>
</dbReference>
<dbReference type="Pfam" id="PF03129">
    <property type="entry name" value="HGTP_anticodon"/>
    <property type="match status" value="1"/>
</dbReference>
<dbReference type="EC" id="6.1.1.3" evidence="13"/>
<feature type="binding site" evidence="13">
    <location>
        <position position="299"/>
    </location>
    <ligand>
        <name>Zn(2+)</name>
        <dbReference type="ChEBI" id="CHEBI:29105"/>
        <note>catalytic</note>
    </ligand>
</feature>
<protein>
    <recommendedName>
        <fullName evidence="13">Threonine--tRNA ligase</fullName>
        <ecNumber evidence="13">6.1.1.3</ecNumber>
    </recommendedName>
    <alternativeName>
        <fullName evidence="13">Threonyl-tRNA synthetase</fullName>
        <shortName evidence="13">ThrRS</shortName>
    </alternativeName>
</protein>
<dbReference type="HAMAP" id="MF_00184">
    <property type="entry name" value="Thr_tRNA_synth"/>
    <property type="match status" value="1"/>
</dbReference>
<evidence type="ECO:0000313" key="16">
    <source>
        <dbReference type="EMBL" id="KAB2932609.1"/>
    </source>
</evidence>
<comment type="subcellular location">
    <subcellularLocation>
        <location evidence="13">Cytoplasm</location>
    </subcellularLocation>
</comment>
<dbReference type="InterPro" id="IPR036621">
    <property type="entry name" value="Anticodon-bd_dom_sf"/>
</dbReference>
<gene>
    <name evidence="13" type="primary">thrS</name>
    <name evidence="16" type="ORF">F9K24_09525</name>
</gene>
<keyword evidence="10 13" id="KW-0648">Protein biosynthesis</keyword>
<dbReference type="SMART" id="SM00863">
    <property type="entry name" value="tRNA_SAD"/>
    <property type="match status" value="1"/>
</dbReference>
<dbReference type="AlphaFoldDB" id="A0A833M1P8"/>
<organism evidence="16 17">
    <name type="scientific">Leptonema illini</name>
    <dbReference type="NCBI Taxonomy" id="183"/>
    <lineage>
        <taxon>Bacteria</taxon>
        <taxon>Pseudomonadati</taxon>
        <taxon>Spirochaetota</taxon>
        <taxon>Spirochaetia</taxon>
        <taxon>Leptospirales</taxon>
        <taxon>Leptospiraceae</taxon>
        <taxon>Leptonema</taxon>
    </lineage>
</organism>
<reference evidence="16 17" key="1">
    <citation type="submission" date="2019-10" db="EMBL/GenBank/DDBJ databases">
        <title>Extracellular Electron Transfer in a Candidatus Methanoperedens spp. Enrichment Culture.</title>
        <authorList>
            <person name="Berger S."/>
            <person name="Rangel Shaw D."/>
            <person name="Berben T."/>
            <person name="In 'T Zandt M."/>
            <person name="Frank J."/>
            <person name="Reimann J."/>
            <person name="Jetten M.S.M."/>
            <person name="Welte C.U."/>
        </authorList>
    </citation>
    <scope>NUCLEOTIDE SEQUENCE [LARGE SCALE GENOMIC DNA]</scope>
    <source>
        <strain evidence="16">SB12</strain>
    </source>
</reference>
<evidence type="ECO:0000259" key="15">
    <source>
        <dbReference type="PROSITE" id="PS50862"/>
    </source>
</evidence>
<proteinExistence type="inferred from homology"/>
<dbReference type="Gene3D" id="3.40.50.800">
    <property type="entry name" value="Anticodon-binding domain"/>
    <property type="match status" value="1"/>
</dbReference>
<evidence type="ECO:0000256" key="13">
    <source>
        <dbReference type="HAMAP-Rule" id="MF_00184"/>
    </source>
</evidence>
<keyword evidence="7 13" id="KW-0862">Zinc</keyword>
<evidence type="ECO:0000256" key="10">
    <source>
        <dbReference type="ARBA" id="ARBA00022917"/>
    </source>
</evidence>
<evidence type="ECO:0000256" key="4">
    <source>
        <dbReference type="ARBA" id="ARBA00022598"/>
    </source>
</evidence>
<dbReference type="Gene3D" id="3.30.930.10">
    <property type="entry name" value="Bira Bifunctional Protein, Domain 2"/>
    <property type="match status" value="1"/>
</dbReference>
<evidence type="ECO:0000256" key="14">
    <source>
        <dbReference type="SAM" id="MobiDB-lite"/>
    </source>
</evidence>
<keyword evidence="4 13" id="KW-0436">Ligase</keyword>
<keyword evidence="3 13" id="KW-0820">tRNA-binding</keyword>
<dbReference type="Gene3D" id="3.30.54.20">
    <property type="match status" value="1"/>
</dbReference>
<keyword evidence="9 13" id="KW-0694">RNA-binding</keyword>
<dbReference type="GO" id="GO:0046872">
    <property type="term" value="F:metal ion binding"/>
    <property type="evidence" value="ECO:0007669"/>
    <property type="project" value="UniProtKB-KW"/>
</dbReference>
<dbReference type="Pfam" id="PF00587">
    <property type="entry name" value="tRNA-synt_2b"/>
    <property type="match status" value="1"/>
</dbReference>
<feature type="region of interest" description="Disordered" evidence="14">
    <location>
        <begin position="1"/>
        <end position="26"/>
    </location>
</feature>
<dbReference type="CDD" id="cd00860">
    <property type="entry name" value="ThrRS_anticodon"/>
    <property type="match status" value="1"/>
</dbReference>
<evidence type="ECO:0000256" key="7">
    <source>
        <dbReference type="ARBA" id="ARBA00022833"/>
    </source>
</evidence>
<evidence type="ECO:0000256" key="11">
    <source>
        <dbReference type="ARBA" id="ARBA00023146"/>
    </source>
</evidence>
<evidence type="ECO:0000256" key="1">
    <source>
        <dbReference type="ARBA" id="ARBA00008226"/>
    </source>
</evidence>
<dbReference type="GO" id="GO:0004829">
    <property type="term" value="F:threonine-tRNA ligase activity"/>
    <property type="evidence" value="ECO:0007669"/>
    <property type="project" value="UniProtKB-UniRule"/>
</dbReference>
<evidence type="ECO:0000256" key="2">
    <source>
        <dbReference type="ARBA" id="ARBA00022490"/>
    </source>
</evidence>
<dbReference type="InterPro" id="IPR045864">
    <property type="entry name" value="aa-tRNA-synth_II/BPL/LPL"/>
</dbReference>
<comment type="subunit">
    <text evidence="13">Homodimer.</text>
</comment>
<evidence type="ECO:0000256" key="12">
    <source>
        <dbReference type="ARBA" id="ARBA00049515"/>
    </source>
</evidence>
<evidence type="ECO:0000313" key="17">
    <source>
        <dbReference type="Proteomes" id="UP000460298"/>
    </source>
</evidence>
<comment type="cofactor">
    <cofactor evidence="13">
        <name>Zn(2+)</name>
        <dbReference type="ChEBI" id="CHEBI:29105"/>
    </cofactor>
    <text evidence="13">Binds 1 zinc ion per subunit.</text>
</comment>
<dbReference type="Pfam" id="PF07973">
    <property type="entry name" value="tRNA_SAD"/>
    <property type="match status" value="1"/>
</dbReference>
<dbReference type="GO" id="GO:0006435">
    <property type="term" value="P:threonyl-tRNA aminoacylation"/>
    <property type="evidence" value="ECO:0007669"/>
    <property type="project" value="UniProtKB-UniRule"/>
</dbReference>
<dbReference type="InterPro" id="IPR006195">
    <property type="entry name" value="aa-tRNA-synth_II"/>
</dbReference>
<dbReference type="InterPro" id="IPR018163">
    <property type="entry name" value="Thr/Ala-tRNA-synth_IIc_edit"/>
</dbReference>
<dbReference type="InterPro" id="IPR004154">
    <property type="entry name" value="Anticodon-bd"/>
</dbReference>
<dbReference type="NCBIfam" id="TIGR00418">
    <property type="entry name" value="thrS"/>
    <property type="match status" value="1"/>
</dbReference>
<dbReference type="FunFam" id="3.30.930.10:FF:000002">
    <property type="entry name" value="Threonine--tRNA ligase"/>
    <property type="match status" value="1"/>
</dbReference>
<dbReference type="InterPro" id="IPR002320">
    <property type="entry name" value="Thr-tRNA-ligase_IIa"/>
</dbReference>
<dbReference type="InterPro" id="IPR002314">
    <property type="entry name" value="aa-tRNA-synt_IIb"/>
</dbReference>
<evidence type="ECO:0000256" key="5">
    <source>
        <dbReference type="ARBA" id="ARBA00022723"/>
    </source>
</evidence>
<evidence type="ECO:0000256" key="6">
    <source>
        <dbReference type="ARBA" id="ARBA00022741"/>
    </source>
</evidence>
<dbReference type="PANTHER" id="PTHR11451:SF44">
    <property type="entry name" value="THREONINE--TRNA LIGASE, CHLOROPLASTIC_MITOCHONDRIAL 2"/>
    <property type="match status" value="1"/>
</dbReference>
<keyword evidence="8 13" id="KW-0067">ATP-binding</keyword>
<accession>A0A833M1P8</accession>
<feature type="binding site" evidence="13">
    <location>
        <position position="479"/>
    </location>
    <ligand>
        <name>Zn(2+)</name>
        <dbReference type="ChEBI" id="CHEBI:29105"/>
        <note>catalytic</note>
    </ligand>
</feature>
<dbReference type="GO" id="GO:0000049">
    <property type="term" value="F:tRNA binding"/>
    <property type="evidence" value="ECO:0007669"/>
    <property type="project" value="UniProtKB-KW"/>
</dbReference>
<evidence type="ECO:0000256" key="9">
    <source>
        <dbReference type="ARBA" id="ARBA00022884"/>
    </source>
</evidence>
<keyword evidence="5 13" id="KW-0479">Metal-binding</keyword>
<feature type="compositionally biased region" description="Polar residues" evidence="14">
    <location>
        <begin position="1"/>
        <end position="12"/>
    </location>
</feature>
<dbReference type="GO" id="GO:0005737">
    <property type="term" value="C:cytoplasm"/>
    <property type="evidence" value="ECO:0007669"/>
    <property type="project" value="UniProtKB-SubCell"/>
</dbReference>
<dbReference type="PRINTS" id="PR01047">
    <property type="entry name" value="TRNASYNTHTHR"/>
</dbReference>
<evidence type="ECO:0000256" key="8">
    <source>
        <dbReference type="ARBA" id="ARBA00022840"/>
    </source>
</evidence>
<dbReference type="SUPFAM" id="SSF55681">
    <property type="entry name" value="Class II aaRS and biotin synthetases"/>
    <property type="match status" value="1"/>
</dbReference>
<feature type="binding site" evidence="13">
    <location>
        <position position="350"/>
    </location>
    <ligand>
        <name>Zn(2+)</name>
        <dbReference type="ChEBI" id="CHEBI:29105"/>
        <note>catalytic</note>
    </ligand>
</feature>
<dbReference type="SUPFAM" id="SSF55186">
    <property type="entry name" value="ThrRS/AlaRS common domain"/>
    <property type="match status" value="1"/>
</dbReference>
<dbReference type="CDD" id="cd00771">
    <property type="entry name" value="ThrRS_core"/>
    <property type="match status" value="1"/>
</dbReference>
<dbReference type="PROSITE" id="PS50862">
    <property type="entry name" value="AA_TRNA_LIGASE_II"/>
    <property type="match status" value="1"/>
</dbReference>
<dbReference type="InterPro" id="IPR033728">
    <property type="entry name" value="ThrRS_core"/>
</dbReference>
<comment type="similarity">
    <text evidence="1 13">Belongs to the class-II aminoacyl-tRNA synthetase family.</text>
</comment>
<dbReference type="PANTHER" id="PTHR11451">
    <property type="entry name" value="THREONINE-TRNA LIGASE"/>
    <property type="match status" value="1"/>
</dbReference>
<keyword evidence="11 13" id="KW-0030">Aminoacyl-tRNA synthetase</keyword>
<dbReference type="EMBL" id="WBUI01000008">
    <property type="protein sequence ID" value="KAB2932609.1"/>
    <property type="molecule type" value="Genomic_DNA"/>
</dbReference>
<comment type="catalytic activity">
    <reaction evidence="12 13">
        <text>tRNA(Thr) + L-threonine + ATP = L-threonyl-tRNA(Thr) + AMP + diphosphate + H(+)</text>
        <dbReference type="Rhea" id="RHEA:24624"/>
        <dbReference type="Rhea" id="RHEA-COMP:9670"/>
        <dbReference type="Rhea" id="RHEA-COMP:9704"/>
        <dbReference type="ChEBI" id="CHEBI:15378"/>
        <dbReference type="ChEBI" id="CHEBI:30616"/>
        <dbReference type="ChEBI" id="CHEBI:33019"/>
        <dbReference type="ChEBI" id="CHEBI:57926"/>
        <dbReference type="ChEBI" id="CHEBI:78442"/>
        <dbReference type="ChEBI" id="CHEBI:78534"/>
        <dbReference type="ChEBI" id="CHEBI:456215"/>
        <dbReference type="EC" id="6.1.1.3"/>
    </reaction>
</comment>
<dbReference type="FunFam" id="3.40.50.800:FF:000001">
    <property type="entry name" value="Threonine--tRNA ligase"/>
    <property type="match status" value="1"/>
</dbReference>
<feature type="domain" description="Aminoacyl-transfer RNA synthetases class-II family profile" evidence="15">
    <location>
        <begin position="208"/>
        <end position="502"/>
    </location>
</feature>
<comment type="caution">
    <text evidence="13">Lacks conserved residue(s) required for the propagation of feature annotation.</text>
</comment>
<sequence>MNVKQDSISQSETSERGKERIPLSTRRHSAAHVLAQAVREKWPDAKLAIGPDTENGFFYDIEANPPLKEEDLKEIEKRMKKIAGARQRFERFFLPADEAVAFLTDRSETYKLEMAEELIRSGEKEISFYRNVSADGKKEIFVDMCSGPHVANTGELGAFRLSAVSGAYWKGQEDRPMLQRVVGLLFETQEELDSYEKRMEEARKRDHRRLGIDLELFATSERVGPGLIFWLPRGNIVKEELESWAKDTEAAHGYQRVTTPLITKEGLFHTSEHLPHYSESMFPPMQMDNENYYLKPMNCPFHHTIYGIRPRSYRELPIRLAEYGTCHRYEDSGALFGLMRVRAMSMNDAHIYCTEDQAVEEFLSVMKLHKYYYDLLDIKDYWMVLALRNPKNKKYHGDEAMWQKAERITRQAMEVSGIDYVVEEDGAAFYGPKVDFQIKSSIGREFTASTCQLDLFMPEKFDLKYVDREGQFQRPACIHRSPLGTHERFIGFLIEHFAGAFPLWLAPEQVRILPVGEAFHAYAFEVQEHLRKEGLRVSVETEETLGKRIRQAEKMKIPYMLVVGEKEQQARRINARNYFTGEQLEWDLAQFVSALKEEIATRRIQKRTRE</sequence>
<dbReference type="SUPFAM" id="SSF52954">
    <property type="entry name" value="Class II aaRS ABD-related"/>
    <property type="match status" value="1"/>
</dbReference>
<dbReference type="Gene3D" id="3.30.980.10">
    <property type="entry name" value="Threonyl-trna Synthetase, Chain A, domain 2"/>
    <property type="match status" value="1"/>
</dbReference>
<evidence type="ECO:0000256" key="3">
    <source>
        <dbReference type="ARBA" id="ARBA00022555"/>
    </source>
</evidence>
<dbReference type="GO" id="GO:0005524">
    <property type="term" value="F:ATP binding"/>
    <property type="evidence" value="ECO:0007669"/>
    <property type="project" value="UniProtKB-UniRule"/>
</dbReference>
<name>A0A833M1P8_9LEPT</name>